<name>G4ZMH9_PHYSP</name>
<dbReference type="EMBL" id="JH159155">
    <property type="protein sequence ID" value="EGZ15326.1"/>
    <property type="molecule type" value="Genomic_DNA"/>
</dbReference>
<dbReference type="PROSITE" id="PS51519">
    <property type="entry name" value="RWP_RK"/>
    <property type="match status" value="1"/>
</dbReference>
<dbReference type="GeneID" id="20652890"/>
<evidence type="ECO:0000313" key="7">
    <source>
        <dbReference type="Proteomes" id="UP000002640"/>
    </source>
</evidence>
<protein>
    <recommendedName>
        <fullName evidence="5">RWP-RK domain-containing protein</fullName>
    </recommendedName>
</protein>
<evidence type="ECO:0000313" key="6">
    <source>
        <dbReference type="EMBL" id="EGZ15326.1"/>
    </source>
</evidence>
<keyword evidence="3" id="KW-0804">Transcription</keyword>
<organism evidence="6 7">
    <name type="scientific">Phytophthora sojae (strain P6497)</name>
    <name type="common">Soybean stem and root rot agent</name>
    <name type="synonym">Phytophthora megasperma f. sp. glycines</name>
    <dbReference type="NCBI Taxonomy" id="1094619"/>
    <lineage>
        <taxon>Eukaryota</taxon>
        <taxon>Sar</taxon>
        <taxon>Stramenopiles</taxon>
        <taxon>Oomycota</taxon>
        <taxon>Peronosporomycetes</taxon>
        <taxon>Peronosporales</taxon>
        <taxon>Peronosporaceae</taxon>
        <taxon>Phytophthora</taxon>
    </lineage>
</organism>
<accession>G4ZMH9</accession>
<feature type="non-terminal residue" evidence="6">
    <location>
        <position position="1"/>
    </location>
</feature>
<feature type="non-terminal residue" evidence="6">
    <location>
        <position position="54"/>
    </location>
</feature>
<reference evidence="6 7" key="1">
    <citation type="journal article" date="2006" name="Science">
        <title>Phytophthora genome sequences uncover evolutionary origins and mechanisms of pathogenesis.</title>
        <authorList>
            <person name="Tyler B.M."/>
            <person name="Tripathy S."/>
            <person name="Zhang X."/>
            <person name="Dehal P."/>
            <person name="Jiang R.H."/>
            <person name="Aerts A."/>
            <person name="Arredondo F.D."/>
            <person name="Baxter L."/>
            <person name="Bensasson D."/>
            <person name="Beynon J.L."/>
            <person name="Chapman J."/>
            <person name="Damasceno C.M."/>
            <person name="Dorrance A.E."/>
            <person name="Dou D."/>
            <person name="Dickerman A.W."/>
            <person name="Dubchak I.L."/>
            <person name="Garbelotto M."/>
            <person name="Gijzen M."/>
            <person name="Gordon S.G."/>
            <person name="Govers F."/>
            <person name="Grunwald N.J."/>
            <person name="Huang W."/>
            <person name="Ivors K.L."/>
            <person name="Jones R.W."/>
            <person name="Kamoun S."/>
            <person name="Krampis K."/>
            <person name="Lamour K.H."/>
            <person name="Lee M.K."/>
            <person name="McDonald W.H."/>
            <person name="Medina M."/>
            <person name="Meijer H.J."/>
            <person name="Nordberg E.K."/>
            <person name="Maclean D.J."/>
            <person name="Ospina-Giraldo M.D."/>
            <person name="Morris P.F."/>
            <person name="Phuntumart V."/>
            <person name="Putnam N.H."/>
            <person name="Rash S."/>
            <person name="Rose J.K."/>
            <person name="Sakihama Y."/>
            <person name="Salamov A.A."/>
            <person name="Savidor A."/>
            <person name="Scheuring C.F."/>
            <person name="Smith B.M."/>
            <person name="Sobral B.W."/>
            <person name="Terry A."/>
            <person name="Torto-Alalibo T.A."/>
            <person name="Win J."/>
            <person name="Xu Z."/>
            <person name="Zhang H."/>
            <person name="Grigoriev I.V."/>
            <person name="Rokhsar D.S."/>
            <person name="Boore J.L."/>
        </authorList>
    </citation>
    <scope>NUCLEOTIDE SEQUENCE [LARGE SCALE GENOMIC DNA]</scope>
    <source>
        <strain evidence="6 7">P6497</strain>
    </source>
</reference>
<keyword evidence="7" id="KW-1185">Reference proteome</keyword>
<proteinExistence type="predicted"/>
<dbReference type="InParanoid" id="G4ZMH9"/>
<dbReference type="SMR" id="G4ZMH9"/>
<keyword evidence="4" id="KW-0539">Nucleus</keyword>
<dbReference type="InterPro" id="IPR003035">
    <property type="entry name" value="RWP-RK_dom"/>
</dbReference>
<gene>
    <name evidence="6" type="ORF">PHYSODRAFT_449260</name>
</gene>
<keyword evidence="2" id="KW-0238">DNA-binding</keyword>
<sequence length="54" mass="6601">DKKKRKSRRKYRFKYEQLSLYFHMPQKLAAKELGVAAITVKRNCKEIGLKWPYR</sequence>
<evidence type="ECO:0000256" key="2">
    <source>
        <dbReference type="ARBA" id="ARBA00023125"/>
    </source>
</evidence>
<evidence type="ECO:0000256" key="4">
    <source>
        <dbReference type="ARBA" id="ARBA00023242"/>
    </source>
</evidence>
<dbReference type="Pfam" id="PF02042">
    <property type="entry name" value="RWP-RK"/>
    <property type="match status" value="1"/>
</dbReference>
<keyword evidence="1" id="KW-0805">Transcription regulation</keyword>
<feature type="domain" description="RWP-RK" evidence="5">
    <location>
        <begin position="1"/>
        <end position="54"/>
    </location>
</feature>
<dbReference type="GO" id="GO:0003677">
    <property type="term" value="F:DNA binding"/>
    <property type="evidence" value="ECO:0007669"/>
    <property type="project" value="UniProtKB-KW"/>
</dbReference>
<dbReference type="AlphaFoldDB" id="G4ZMH9"/>
<evidence type="ECO:0000256" key="3">
    <source>
        <dbReference type="ARBA" id="ARBA00023163"/>
    </source>
</evidence>
<dbReference type="Proteomes" id="UP000002640">
    <property type="component" value="Unassembled WGS sequence"/>
</dbReference>
<evidence type="ECO:0000256" key="1">
    <source>
        <dbReference type="ARBA" id="ARBA00023015"/>
    </source>
</evidence>
<dbReference type="RefSeq" id="XP_009529075.1">
    <property type="nucleotide sequence ID" value="XM_009530780.1"/>
</dbReference>
<dbReference type="KEGG" id="psoj:PHYSODRAFT_449260"/>
<evidence type="ECO:0000259" key="5">
    <source>
        <dbReference type="PROSITE" id="PS51519"/>
    </source>
</evidence>